<organism evidence="2 3">
    <name type="scientific">Sphagnum jensenii</name>
    <dbReference type="NCBI Taxonomy" id="128206"/>
    <lineage>
        <taxon>Eukaryota</taxon>
        <taxon>Viridiplantae</taxon>
        <taxon>Streptophyta</taxon>
        <taxon>Embryophyta</taxon>
        <taxon>Bryophyta</taxon>
        <taxon>Sphagnophytina</taxon>
        <taxon>Sphagnopsida</taxon>
        <taxon>Sphagnales</taxon>
        <taxon>Sphagnaceae</taxon>
        <taxon>Sphagnum</taxon>
    </lineage>
</organism>
<gene>
    <name evidence="2" type="ORF">CSSPJE1EN1_LOCUS9382</name>
</gene>
<dbReference type="Proteomes" id="UP001497444">
    <property type="component" value="Chromosome 16"/>
</dbReference>
<feature type="region of interest" description="Disordered" evidence="1">
    <location>
        <begin position="80"/>
        <end position="113"/>
    </location>
</feature>
<evidence type="ECO:0000313" key="2">
    <source>
        <dbReference type="EMBL" id="CAK9263904.1"/>
    </source>
</evidence>
<keyword evidence="3" id="KW-1185">Reference proteome</keyword>
<name>A0ABP0WAQ3_9BRYO</name>
<evidence type="ECO:0000256" key="1">
    <source>
        <dbReference type="SAM" id="MobiDB-lite"/>
    </source>
</evidence>
<proteinExistence type="predicted"/>
<feature type="region of interest" description="Disordered" evidence="1">
    <location>
        <begin position="28"/>
        <end position="58"/>
    </location>
</feature>
<accession>A0ABP0WAQ3</accession>
<feature type="compositionally biased region" description="Polar residues" evidence="1">
    <location>
        <begin position="81"/>
        <end position="92"/>
    </location>
</feature>
<protein>
    <submittedName>
        <fullName evidence="2">Uncharacterized protein</fullName>
    </submittedName>
</protein>
<sequence length="113" mass="12117">MKDHTTCYASESAAFAGALIVTFFDRQSDAFSPGGSREPETSPPAKKNPSKKRNGNVFRTLESTTATAYLLPLPKCARQHSIMSEESESGNVESPGESCTREQAEASETSSVP</sequence>
<dbReference type="EMBL" id="OZ020111">
    <property type="protein sequence ID" value="CAK9263904.1"/>
    <property type="molecule type" value="Genomic_DNA"/>
</dbReference>
<evidence type="ECO:0000313" key="3">
    <source>
        <dbReference type="Proteomes" id="UP001497444"/>
    </source>
</evidence>
<reference evidence="2" key="1">
    <citation type="submission" date="2024-02" db="EMBL/GenBank/DDBJ databases">
        <authorList>
            <consortium name="ELIXIR-Norway"/>
            <consortium name="Elixir Norway"/>
        </authorList>
    </citation>
    <scope>NUCLEOTIDE SEQUENCE</scope>
</reference>